<dbReference type="Pfam" id="PF14566">
    <property type="entry name" value="PTPlike_phytase"/>
    <property type="match status" value="1"/>
</dbReference>
<dbReference type="AlphaFoldDB" id="R4K3N5"/>
<dbReference type="KEGG" id="cpas:Clopa_2904"/>
<reference evidence="2 3" key="1">
    <citation type="submission" date="2012-01" db="EMBL/GenBank/DDBJ databases">
        <title>Complete sequence of chromosome of Clostridium pasteurianum BC1.</title>
        <authorList>
            <consortium name="US DOE Joint Genome Institute"/>
            <person name="Lucas S."/>
            <person name="Han J."/>
            <person name="Lapidus A."/>
            <person name="Cheng J.-F."/>
            <person name="Goodwin L."/>
            <person name="Pitluck S."/>
            <person name="Peters L."/>
            <person name="Mikhailova N."/>
            <person name="Teshima H."/>
            <person name="Detter J.C."/>
            <person name="Han C."/>
            <person name="Tapia R."/>
            <person name="Land M."/>
            <person name="Hauser L."/>
            <person name="Kyrpides N."/>
            <person name="Ivanova N."/>
            <person name="Pagani I."/>
            <person name="Dunn J."/>
            <person name="Taghavi S."/>
            <person name="Francis A."/>
            <person name="van der Lelie D."/>
            <person name="Woyke T."/>
        </authorList>
    </citation>
    <scope>NUCLEOTIDE SEQUENCE [LARGE SCALE GENOMIC DNA]</scope>
    <source>
        <strain evidence="2 3">BC1</strain>
    </source>
</reference>
<dbReference type="eggNOG" id="COG2453">
    <property type="taxonomic scope" value="Bacteria"/>
</dbReference>
<dbReference type="EMBL" id="CP003261">
    <property type="protein sequence ID" value="AGK97742.1"/>
    <property type="molecule type" value="Genomic_DNA"/>
</dbReference>
<dbReference type="SMART" id="SM01301">
    <property type="entry name" value="PTPlike_phytase"/>
    <property type="match status" value="1"/>
</dbReference>
<dbReference type="RefSeq" id="WP_015616036.1">
    <property type="nucleotide sequence ID" value="NC_021182.1"/>
</dbReference>
<dbReference type="PATRIC" id="fig|86416.3.peg.2890"/>
<feature type="domain" description="Tyrosine specific protein phosphatases" evidence="1">
    <location>
        <begin position="198"/>
        <end position="281"/>
    </location>
</feature>
<organism evidence="2 3">
    <name type="scientific">Clostridium pasteurianum BC1</name>
    <dbReference type="NCBI Taxonomy" id="86416"/>
    <lineage>
        <taxon>Bacteria</taxon>
        <taxon>Bacillati</taxon>
        <taxon>Bacillota</taxon>
        <taxon>Clostridia</taxon>
        <taxon>Eubacteriales</taxon>
        <taxon>Clostridiaceae</taxon>
        <taxon>Clostridium</taxon>
    </lineage>
</organism>
<dbReference type="Proteomes" id="UP000013523">
    <property type="component" value="Chromosome"/>
</dbReference>
<dbReference type="InterPro" id="IPR000387">
    <property type="entry name" value="Tyr_Pase_dom"/>
</dbReference>
<keyword evidence="3" id="KW-1185">Reference proteome</keyword>
<accession>R4K3N5</accession>
<name>R4K3N5_CLOPA</name>
<dbReference type="OrthoDB" id="21920at2"/>
<evidence type="ECO:0000313" key="3">
    <source>
        <dbReference type="Proteomes" id="UP000013523"/>
    </source>
</evidence>
<evidence type="ECO:0000259" key="1">
    <source>
        <dbReference type="PROSITE" id="PS50056"/>
    </source>
</evidence>
<dbReference type="InterPro" id="IPR029021">
    <property type="entry name" value="Prot-tyrosine_phosphatase-like"/>
</dbReference>
<proteinExistence type="predicted"/>
<dbReference type="PROSITE" id="PS50056">
    <property type="entry name" value="TYR_PHOSPHATASE_2"/>
    <property type="match status" value="1"/>
</dbReference>
<dbReference type="SUPFAM" id="SSF52799">
    <property type="entry name" value="(Phosphotyrosine protein) phosphatases II"/>
    <property type="match status" value="1"/>
</dbReference>
<sequence length="301" mass="34494">MKKRIKLSWFTFFIFIFTLGYVFQNINVMAFAPNELRLTINANNTATLPKNFRKTTDSDKIKDIDKSVNLEGLNNLNISGSAQFSEKGLDIAKESIGEKIPITVVDLREESHGFLDGNAISWTDDHNKANKGLNKTEVLADENERLKKLSEQKTVDIKNKTLAVKNVENEESLVKRHGINYVRIPVTDKEAPSTEAADNFMNFVKTLPESSWLHFHCRAGKGRTTTFMAMYDMMKNAKNVSFEDIIKRQFLLGGENLLKNTTIENIRGKRAKFLKSFYEYCKANNDNYTTTWSQWIKNNPN</sequence>
<gene>
    <name evidence="2" type="ORF">Clopa_2904</name>
</gene>
<dbReference type="InterPro" id="IPR016130">
    <property type="entry name" value="Tyr_Pase_AS"/>
</dbReference>
<dbReference type="STRING" id="86416.Clopa_2904"/>
<dbReference type="Gene3D" id="3.90.190.10">
    <property type="entry name" value="Protein tyrosine phosphatase superfamily"/>
    <property type="match status" value="1"/>
</dbReference>
<dbReference type="Gene3D" id="3.30.70.1690">
    <property type="match status" value="1"/>
</dbReference>
<protein>
    <recommendedName>
        <fullName evidence="1">Tyrosine specific protein phosphatases domain-containing protein</fullName>
    </recommendedName>
</protein>
<evidence type="ECO:0000313" key="2">
    <source>
        <dbReference type="EMBL" id="AGK97742.1"/>
    </source>
</evidence>
<dbReference type="PROSITE" id="PS00383">
    <property type="entry name" value="TYR_PHOSPHATASE_1"/>
    <property type="match status" value="1"/>
</dbReference>
<dbReference type="HOGENOM" id="CLU_061993_0_0_9"/>